<dbReference type="PANTHER" id="PTHR42686">
    <property type="entry name" value="GH17980P-RELATED"/>
    <property type="match status" value="1"/>
</dbReference>
<organism evidence="2 3">
    <name type="scientific">Mesoterricola sediminis</name>
    <dbReference type="NCBI Taxonomy" id="2927980"/>
    <lineage>
        <taxon>Bacteria</taxon>
        <taxon>Pseudomonadati</taxon>
        <taxon>Acidobacteriota</taxon>
        <taxon>Holophagae</taxon>
        <taxon>Holophagales</taxon>
        <taxon>Holophagaceae</taxon>
        <taxon>Mesoterricola</taxon>
    </lineage>
</organism>
<dbReference type="InterPro" id="IPR036812">
    <property type="entry name" value="NAD(P)_OxRdtase_dom_sf"/>
</dbReference>
<dbReference type="Pfam" id="PF00248">
    <property type="entry name" value="Aldo_ket_red"/>
    <property type="match status" value="1"/>
</dbReference>
<dbReference type="Gene3D" id="3.20.20.100">
    <property type="entry name" value="NADP-dependent oxidoreductase domain"/>
    <property type="match status" value="1"/>
</dbReference>
<dbReference type="InterPro" id="IPR020471">
    <property type="entry name" value="AKR"/>
</dbReference>
<dbReference type="PANTHER" id="PTHR42686:SF1">
    <property type="entry name" value="GH17980P-RELATED"/>
    <property type="match status" value="1"/>
</dbReference>
<dbReference type="GO" id="GO:0005829">
    <property type="term" value="C:cytosol"/>
    <property type="evidence" value="ECO:0007669"/>
    <property type="project" value="TreeGrafter"/>
</dbReference>
<evidence type="ECO:0000259" key="1">
    <source>
        <dbReference type="Pfam" id="PF00248"/>
    </source>
</evidence>
<dbReference type="CDD" id="cd19095">
    <property type="entry name" value="AKR_PA4992-like"/>
    <property type="match status" value="1"/>
</dbReference>
<sequence length="306" mass="32547">MDQVTFGRTGLRVSRLAFGAGPIGYLGADADRAAEVLGFLLDQGVNVIDTAAAYLGSEELIGGAVAHRRGDFVLLSKCGRKLPDVPGEDWSADVVTRTVDRSLRRLRTDHLDVMLLHTCPLEVLKAGEALGALLRAKEAGKIRFAGYSGDNAAAAYAAELPGVDVLMCSANLVDQANLETALPAAARGGQGVILKRTVANACWKPLEAQEGIYRDYVKPYVDRFKAMGLDPEDLGGQGPDPWPELALRFSLALAGPHVLSIGTTRRESAEANLRILARGPLPAPAVARIREAFARARGTADWPGLT</sequence>
<accession>A0AA48GRK0</accession>
<dbReference type="KEGG" id="msea:METESE_29090"/>
<reference evidence="2" key="1">
    <citation type="journal article" date="2023" name="Int. J. Syst. Evol. Microbiol.">
        <title>Mesoterricola silvestris gen. nov., sp. nov., Mesoterricola sediminis sp. nov., Geothrix oryzae sp. nov., Geothrix edaphica sp. nov., Geothrix rubra sp. nov., and Geothrix limicola sp. nov., six novel members of Acidobacteriota isolated from soils.</title>
        <authorList>
            <person name="Itoh H."/>
            <person name="Sugisawa Y."/>
            <person name="Mise K."/>
            <person name="Xu Z."/>
            <person name="Kuniyasu M."/>
            <person name="Ushijima N."/>
            <person name="Kawano K."/>
            <person name="Kobayashi E."/>
            <person name="Shiratori Y."/>
            <person name="Masuda Y."/>
            <person name="Senoo K."/>
        </authorList>
    </citation>
    <scope>NUCLEOTIDE SEQUENCE</scope>
    <source>
        <strain evidence="2">W786</strain>
    </source>
</reference>
<dbReference type="RefSeq" id="WP_243329857.1">
    <property type="nucleotide sequence ID" value="NZ_AP027081.1"/>
</dbReference>
<proteinExistence type="predicted"/>
<evidence type="ECO:0000313" key="3">
    <source>
        <dbReference type="Proteomes" id="UP001228113"/>
    </source>
</evidence>
<dbReference type="SUPFAM" id="SSF51430">
    <property type="entry name" value="NAD(P)-linked oxidoreductase"/>
    <property type="match status" value="1"/>
</dbReference>
<keyword evidence="3" id="KW-1185">Reference proteome</keyword>
<protein>
    <recommendedName>
        <fullName evidence="1">NADP-dependent oxidoreductase domain-containing protein</fullName>
    </recommendedName>
</protein>
<dbReference type="EMBL" id="AP027081">
    <property type="protein sequence ID" value="BDU77951.1"/>
    <property type="molecule type" value="Genomic_DNA"/>
</dbReference>
<evidence type="ECO:0000313" key="2">
    <source>
        <dbReference type="EMBL" id="BDU77951.1"/>
    </source>
</evidence>
<dbReference type="AlphaFoldDB" id="A0AA48GRK0"/>
<dbReference type="Proteomes" id="UP001228113">
    <property type="component" value="Chromosome"/>
</dbReference>
<feature type="domain" description="NADP-dependent oxidoreductase" evidence="1">
    <location>
        <begin position="16"/>
        <end position="292"/>
    </location>
</feature>
<gene>
    <name evidence="2" type="ORF">METESE_29090</name>
</gene>
<dbReference type="GO" id="GO:0016491">
    <property type="term" value="F:oxidoreductase activity"/>
    <property type="evidence" value="ECO:0007669"/>
    <property type="project" value="InterPro"/>
</dbReference>
<dbReference type="InterPro" id="IPR023210">
    <property type="entry name" value="NADP_OxRdtase_dom"/>
</dbReference>
<name>A0AA48GRK0_9BACT</name>